<feature type="transmembrane region" description="Helical" evidence="2">
    <location>
        <begin position="313"/>
        <end position="332"/>
    </location>
</feature>
<evidence type="ECO:0000256" key="1">
    <source>
        <dbReference type="SAM" id="MobiDB-lite"/>
    </source>
</evidence>
<feature type="transmembrane region" description="Helical" evidence="2">
    <location>
        <begin position="20"/>
        <end position="40"/>
    </location>
</feature>
<feature type="compositionally biased region" description="Low complexity" evidence="1">
    <location>
        <begin position="172"/>
        <end position="182"/>
    </location>
</feature>
<feature type="transmembrane region" description="Helical" evidence="2">
    <location>
        <begin position="353"/>
        <end position="378"/>
    </location>
</feature>
<dbReference type="EMBL" id="BMWG01000017">
    <property type="protein sequence ID" value="GGZ47508.1"/>
    <property type="molecule type" value="Genomic_DNA"/>
</dbReference>
<protein>
    <submittedName>
        <fullName evidence="3">Uncharacterized protein</fullName>
    </submittedName>
</protein>
<sequence length="387" mass="38971">MLALRLTRGSHPLVLLRRLLVAAASAGVGFLLLSSLTHALAHPGDSAASLQRLLWCALPLAATVHLAVVVARTDPATRPRTGLSAVGLGPGRLAVLAAVSTAVAGTLGSALALLFFLHLRGDLTGLPFDGAAAEPLASGRPLPTGAALILLALVPFSTTLAAALALRPRGAPAPAEAEAPEATAPPRPPGGLPWGCALTTAGLAVGTYAAHADRGVSLPLPGQFDGHPAGSLLGWALTAVGLALAGPALTHFCGRLLQARRPGAARLLAGRILMEESRRIGRPLGVVCAVASAVITVWTLHDTGPHPFGPLTGLGATLVIACTAATLITSAVEARQSRSAATENLRRLGASAGALRLAALLRVLALLLVLTPVTWAVATLAAVPLAR</sequence>
<feature type="transmembrane region" description="Helical" evidence="2">
    <location>
        <begin position="280"/>
        <end position="301"/>
    </location>
</feature>
<feature type="transmembrane region" description="Helical" evidence="2">
    <location>
        <begin position="93"/>
        <end position="117"/>
    </location>
</feature>
<keyword evidence="2" id="KW-1133">Transmembrane helix</keyword>
<dbReference type="Proteomes" id="UP000630936">
    <property type="component" value="Unassembled WGS sequence"/>
</dbReference>
<reference evidence="3" key="2">
    <citation type="submission" date="2020-09" db="EMBL/GenBank/DDBJ databases">
        <authorList>
            <person name="Sun Q."/>
            <person name="Ohkuma M."/>
        </authorList>
    </citation>
    <scope>NUCLEOTIDE SEQUENCE</scope>
    <source>
        <strain evidence="3">JCM 4988</strain>
    </source>
</reference>
<feature type="transmembrane region" description="Helical" evidence="2">
    <location>
        <begin position="232"/>
        <end position="252"/>
    </location>
</feature>
<dbReference type="AlphaFoldDB" id="A0A918QIB8"/>
<reference evidence="3" key="1">
    <citation type="journal article" date="2014" name="Int. J. Syst. Evol. Microbiol.">
        <title>Complete genome sequence of Corynebacterium casei LMG S-19264T (=DSM 44701T), isolated from a smear-ripened cheese.</title>
        <authorList>
            <consortium name="US DOE Joint Genome Institute (JGI-PGF)"/>
            <person name="Walter F."/>
            <person name="Albersmeier A."/>
            <person name="Kalinowski J."/>
            <person name="Ruckert C."/>
        </authorList>
    </citation>
    <scope>NUCLEOTIDE SEQUENCE</scope>
    <source>
        <strain evidence="3">JCM 4988</strain>
    </source>
</reference>
<feature type="transmembrane region" description="Helical" evidence="2">
    <location>
        <begin position="145"/>
        <end position="166"/>
    </location>
</feature>
<keyword evidence="2" id="KW-0812">Transmembrane</keyword>
<gene>
    <name evidence="3" type="ORF">GCM10010387_47320</name>
</gene>
<feature type="transmembrane region" description="Helical" evidence="2">
    <location>
        <begin position="52"/>
        <end position="72"/>
    </location>
</feature>
<comment type="caution">
    <text evidence="3">The sequence shown here is derived from an EMBL/GenBank/DDBJ whole genome shotgun (WGS) entry which is preliminary data.</text>
</comment>
<feature type="transmembrane region" description="Helical" evidence="2">
    <location>
        <begin position="192"/>
        <end position="212"/>
    </location>
</feature>
<proteinExistence type="predicted"/>
<dbReference type="RefSeq" id="WP_190125205.1">
    <property type="nucleotide sequence ID" value="NZ_BMWG01000017.1"/>
</dbReference>
<accession>A0A918QIB8</accession>
<feature type="region of interest" description="Disordered" evidence="1">
    <location>
        <begin position="172"/>
        <end position="191"/>
    </location>
</feature>
<keyword evidence="2" id="KW-0472">Membrane</keyword>
<name>A0A918QIB8_9ACTN</name>
<evidence type="ECO:0000313" key="4">
    <source>
        <dbReference type="Proteomes" id="UP000630936"/>
    </source>
</evidence>
<evidence type="ECO:0000256" key="2">
    <source>
        <dbReference type="SAM" id="Phobius"/>
    </source>
</evidence>
<evidence type="ECO:0000313" key="3">
    <source>
        <dbReference type="EMBL" id="GGZ47508.1"/>
    </source>
</evidence>
<organism evidence="3 4">
    <name type="scientific">Streptomyces inusitatus</name>
    <dbReference type="NCBI Taxonomy" id="68221"/>
    <lineage>
        <taxon>Bacteria</taxon>
        <taxon>Bacillati</taxon>
        <taxon>Actinomycetota</taxon>
        <taxon>Actinomycetes</taxon>
        <taxon>Kitasatosporales</taxon>
        <taxon>Streptomycetaceae</taxon>
        <taxon>Streptomyces</taxon>
    </lineage>
</organism>
<keyword evidence="4" id="KW-1185">Reference proteome</keyword>